<proteinExistence type="predicted"/>
<reference evidence="1 2" key="1">
    <citation type="submission" date="2018-08" db="EMBL/GenBank/DDBJ databases">
        <title>The multiple taxonomic identification of Sphingomonas gilva.</title>
        <authorList>
            <person name="Zhu D."/>
            <person name="Zheng S."/>
        </authorList>
    </citation>
    <scope>NUCLEOTIDE SEQUENCE [LARGE SCALE GENOMIC DNA]</scope>
    <source>
        <strain evidence="1 2">ZDH117</strain>
    </source>
</reference>
<dbReference type="Gene3D" id="1.20.1220.20">
    <property type="entry name" value="Uncharcterised protein PF01724"/>
    <property type="match status" value="1"/>
</dbReference>
<dbReference type="OrthoDB" id="425753at2"/>
<comment type="caution">
    <text evidence="1">The sequence shown here is derived from an EMBL/GenBank/DDBJ whole genome shotgun (WGS) entry which is preliminary data.</text>
</comment>
<keyword evidence="2" id="KW-1185">Reference proteome</keyword>
<dbReference type="Pfam" id="PF01724">
    <property type="entry name" value="DUF29"/>
    <property type="match status" value="1"/>
</dbReference>
<organism evidence="1 2">
    <name type="scientific">Sphingomonas gilva</name>
    <dbReference type="NCBI Taxonomy" id="2305907"/>
    <lineage>
        <taxon>Bacteria</taxon>
        <taxon>Pseudomonadati</taxon>
        <taxon>Pseudomonadota</taxon>
        <taxon>Alphaproteobacteria</taxon>
        <taxon>Sphingomonadales</taxon>
        <taxon>Sphingomonadaceae</taxon>
        <taxon>Sphingomonas</taxon>
    </lineage>
</organism>
<dbReference type="PANTHER" id="PTHR34235">
    <property type="entry name" value="SLR1203 PROTEIN-RELATED"/>
    <property type="match status" value="1"/>
</dbReference>
<accession>A0A396RYV7</accession>
<name>A0A396RYV7_9SPHN</name>
<gene>
    <name evidence="1" type="ORF">D1610_16410</name>
</gene>
<dbReference type="Proteomes" id="UP000266693">
    <property type="component" value="Unassembled WGS sequence"/>
</dbReference>
<protein>
    <submittedName>
        <fullName evidence="1">DUF29 domain-containing protein</fullName>
    </submittedName>
</protein>
<evidence type="ECO:0000313" key="2">
    <source>
        <dbReference type="Proteomes" id="UP000266693"/>
    </source>
</evidence>
<evidence type="ECO:0000313" key="1">
    <source>
        <dbReference type="EMBL" id="RHW16285.1"/>
    </source>
</evidence>
<dbReference type="RefSeq" id="WP_118865290.1">
    <property type="nucleotide sequence ID" value="NZ_QWLV01000011.1"/>
</dbReference>
<dbReference type="AlphaFoldDB" id="A0A396RYV7"/>
<dbReference type="EMBL" id="QWLV01000011">
    <property type="protein sequence ID" value="RHW16285.1"/>
    <property type="molecule type" value="Genomic_DNA"/>
</dbReference>
<sequence length="152" mass="17710">MNKPASAATFERNEPTYDDDGYGWAMRQATLLRARQTNALDWDNIAEEIESMGRREYNATESALRIVLLHLLKWEHQPMLRTRSWSSSIREHLRRFDRLLAANPGLKSSLDEIVAEAYRQARYEAAQETGFLPETFPETPPSWERIRAPFEL</sequence>
<dbReference type="InterPro" id="IPR002636">
    <property type="entry name" value="DUF29"/>
</dbReference>